<dbReference type="InterPro" id="IPR008936">
    <property type="entry name" value="Rho_GTPase_activation_prot"/>
</dbReference>
<proteinExistence type="predicted"/>
<evidence type="ECO:0000313" key="3">
    <source>
        <dbReference type="EMBL" id="AFN83646.1"/>
    </source>
</evidence>
<evidence type="ECO:0000256" key="1">
    <source>
        <dbReference type="SAM" id="MobiDB-lite"/>
    </source>
</evidence>
<dbReference type="GeneID" id="20521967"/>
<dbReference type="KEGG" id="ero:EROM_090290"/>
<dbReference type="GO" id="GO:0007165">
    <property type="term" value="P:signal transduction"/>
    <property type="evidence" value="ECO:0007669"/>
    <property type="project" value="InterPro"/>
</dbReference>
<dbReference type="Pfam" id="PF00620">
    <property type="entry name" value="RhoGAP"/>
    <property type="match status" value="1"/>
</dbReference>
<dbReference type="RefSeq" id="XP_009265143.1">
    <property type="nucleotide sequence ID" value="XM_009266868.1"/>
</dbReference>
<gene>
    <name evidence="3" type="ordered locus">EROM_090290</name>
</gene>
<dbReference type="SMART" id="SM00324">
    <property type="entry name" value="RhoGAP"/>
    <property type="match status" value="1"/>
</dbReference>
<sequence length="349" mass="40385">MLRDFPKKRKIFNIAEMKEIEETHAKGDEPCSESNASPSVHPQPYSPRVILQPISESDHTPSNYLKNGSVQENIGGFRNSSARALYERLFSSTSIQRKKKLETAVFPSEKSEEELLEFRYEFLSSSQKIELSRFCWNAFRKRSTNTLFAWMNCFWKKSSIGRCRLINPMVFDVIESLKRRAVCTKFIFRYEPDKSEASRIANMVHEDKCVDIEGTNVLVLANALKNYIREHLDGLIPIEVFEKIKSCIISNDRHRKEALFSYMPFIFTDAERRLLVSLFELLRIIDENSDVTEMTIDSLLGLFSLVLHPQAAFTTLHDLDHAKTITREMYRLDFGAIPQGVVVHELVFV</sequence>
<dbReference type="VEuPathDB" id="MicrosporidiaDB:EROM_090290"/>
<name>I6ZV96_ENCRO</name>
<keyword evidence="4" id="KW-1185">Reference proteome</keyword>
<dbReference type="OrthoDB" id="2196166at2759"/>
<dbReference type="Gene3D" id="1.10.555.10">
    <property type="entry name" value="Rho GTPase activation protein"/>
    <property type="match status" value="1"/>
</dbReference>
<evidence type="ECO:0000259" key="2">
    <source>
        <dbReference type="PROSITE" id="PS50238"/>
    </source>
</evidence>
<reference evidence="3" key="1">
    <citation type="journal article" date="2012" name="Proc. Natl. Acad. Sci. U.S.A.">
        <title>Gain and loss of multiple functionally related, horizontally transferred genes in the reduced genomes of two microsporidian parasites.</title>
        <authorList>
            <person name="Pombert J.-F."/>
            <person name="Selman M."/>
            <person name="Burki F."/>
            <person name="Bardell F.T."/>
            <person name="Farinelli L."/>
            <person name="Solter L.F."/>
            <person name="Whitman D.W."/>
            <person name="Weiss L.M."/>
            <person name="Corradi N."/>
            <person name="Keeling P.J."/>
        </authorList>
    </citation>
    <scope>NUCLEOTIDE SEQUENCE [LARGE SCALE GENOMIC DNA]</scope>
    <source>
        <strain evidence="3">SJ-2008</strain>
    </source>
</reference>
<dbReference type="CDD" id="cd00159">
    <property type="entry name" value="RhoGAP"/>
    <property type="match status" value="1"/>
</dbReference>
<feature type="compositionally biased region" description="Basic and acidic residues" evidence="1">
    <location>
        <begin position="20"/>
        <end position="29"/>
    </location>
</feature>
<evidence type="ECO:0000313" key="4">
    <source>
        <dbReference type="Proteomes" id="UP000010094"/>
    </source>
</evidence>
<dbReference type="HOGENOM" id="CLU_806602_0_0_1"/>
<dbReference type="SUPFAM" id="SSF48350">
    <property type="entry name" value="GTPase activation domain, GAP"/>
    <property type="match status" value="1"/>
</dbReference>
<dbReference type="EMBL" id="CP003526">
    <property type="protein sequence ID" value="AFN83646.1"/>
    <property type="molecule type" value="Genomic_DNA"/>
</dbReference>
<dbReference type="Proteomes" id="UP000010094">
    <property type="component" value="Chromosome IXa"/>
</dbReference>
<organism evidence="3 4">
    <name type="scientific">Encephalitozoon romaleae (strain SJ-2008)</name>
    <name type="common">Microsporidian parasite</name>
    <dbReference type="NCBI Taxonomy" id="1178016"/>
    <lineage>
        <taxon>Eukaryota</taxon>
        <taxon>Fungi</taxon>
        <taxon>Fungi incertae sedis</taxon>
        <taxon>Microsporidia</taxon>
        <taxon>Unikaryonidae</taxon>
        <taxon>Encephalitozoon</taxon>
    </lineage>
</organism>
<feature type="region of interest" description="Disordered" evidence="1">
    <location>
        <begin position="20"/>
        <end position="46"/>
    </location>
</feature>
<dbReference type="PROSITE" id="PS50238">
    <property type="entry name" value="RHOGAP"/>
    <property type="match status" value="1"/>
</dbReference>
<dbReference type="InterPro" id="IPR000198">
    <property type="entry name" value="RhoGAP_dom"/>
</dbReference>
<accession>I6ZV96</accession>
<protein>
    <submittedName>
        <fullName evidence="3">RhoGAP domain-containing protein</fullName>
    </submittedName>
</protein>
<dbReference type="AlphaFoldDB" id="I6ZV96"/>
<feature type="domain" description="Rho-GAP" evidence="2">
    <location>
        <begin position="158"/>
        <end position="337"/>
    </location>
</feature>